<keyword evidence="3" id="KW-1185">Reference proteome</keyword>
<evidence type="ECO:0000313" key="3">
    <source>
        <dbReference type="Proteomes" id="UP000028703"/>
    </source>
</evidence>
<dbReference type="Proteomes" id="UP000028703">
    <property type="component" value="Unassembled WGS sequence"/>
</dbReference>
<keyword evidence="1" id="KW-0472">Membrane</keyword>
<sequence length="68" mass="7531">MKLLGKNHIIISVITFVILFLMNYIGNDLPDKLERALMIAFAGVIGLSLGLFILNKGKNDNSPPQNFD</sequence>
<dbReference type="EMBL" id="JPRO01000007">
    <property type="protein sequence ID" value="KFF03767.1"/>
    <property type="molecule type" value="Genomic_DNA"/>
</dbReference>
<evidence type="ECO:0000256" key="1">
    <source>
        <dbReference type="SAM" id="Phobius"/>
    </source>
</evidence>
<organism evidence="2 3">
    <name type="scientific">Chryseobacterium luteum</name>
    <dbReference type="NCBI Taxonomy" id="421531"/>
    <lineage>
        <taxon>Bacteria</taxon>
        <taxon>Pseudomonadati</taxon>
        <taxon>Bacteroidota</taxon>
        <taxon>Flavobacteriia</taxon>
        <taxon>Flavobacteriales</taxon>
        <taxon>Weeksellaceae</taxon>
        <taxon>Chryseobacterium group</taxon>
        <taxon>Chryseobacterium</taxon>
    </lineage>
</organism>
<comment type="caution">
    <text evidence="2">The sequence shown here is derived from an EMBL/GenBank/DDBJ whole genome shotgun (WGS) entry which is preliminary data.</text>
</comment>
<keyword evidence="1" id="KW-1133">Transmembrane helix</keyword>
<dbReference type="STRING" id="421531.IX38_10140"/>
<dbReference type="RefSeq" id="WP_034704268.1">
    <property type="nucleotide sequence ID" value="NZ_JPRO01000007.1"/>
</dbReference>
<feature type="transmembrane region" description="Helical" evidence="1">
    <location>
        <begin position="37"/>
        <end position="54"/>
    </location>
</feature>
<evidence type="ECO:0000313" key="2">
    <source>
        <dbReference type="EMBL" id="KFF03767.1"/>
    </source>
</evidence>
<proteinExistence type="predicted"/>
<dbReference type="eggNOG" id="ENOG5033JH2">
    <property type="taxonomic scope" value="Bacteria"/>
</dbReference>
<name>A0A085ZH53_9FLAO</name>
<keyword evidence="1" id="KW-0812">Transmembrane</keyword>
<dbReference type="AlphaFoldDB" id="A0A085ZH53"/>
<accession>A0A085ZH53</accession>
<feature type="transmembrane region" description="Helical" evidence="1">
    <location>
        <begin position="7"/>
        <end position="25"/>
    </location>
</feature>
<gene>
    <name evidence="2" type="ORF">IX38_10140</name>
</gene>
<dbReference type="OrthoDB" id="1266370at2"/>
<protein>
    <submittedName>
        <fullName evidence="2">Uncharacterized protein</fullName>
    </submittedName>
</protein>
<reference evidence="2 3" key="1">
    <citation type="submission" date="2014-07" db="EMBL/GenBank/DDBJ databases">
        <title>Genome of Chryseobacterium luteum DSM 18605.</title>
        <authorList>
            <person name="Stropko S.J."/>
            <person name="Pipes S.E."/>
            <person name="Newman J.D."/>
        </authorList>
    </citation>
    <scope>NUCLEOTIDE SEQUENCE [LARGE SCALE GENOMIC DNA]</scope>
    <source>
        <strain evidence="2 3">DSM 18605</strain>
    </source>
</reference>